<sequence length="95" mass="9719">MADDAAREAVENGGAVQFSFRGRVFGDVGDPQNVGRVGVEAAVDQVVLGGRAARGSFAAAAPVDALEAGLSHEPLHPLAVHRLAQPERQLGVHAG</sequence>
<reference evidence="1 2" key="1">
    <citation type="journal article" date="2019" name="Int. J. Syst. Evol. Microbiol.">
        <title>The Global Catalogue of Microorganisms (GCM) 10K type strain sequencing project: providing services to taxonomists for standard genome sequencing and annotation.</title>
        <authorList>
            <consortium name="The Broad Institute Genomics Platform"/>
            <consortium name="The Broad Institute Genome Sequencing Center for Infectious Disease"/>
            <person name="Wu L."/>
            <person name="Ma J."/>
        </authorList>
    </citation>
    <scope>NUCLEOTIDE SEQUENCE [LARGE SCALE GENOMIC DNA]</scope>
    <source>
        <strain evidence="1 2">JCM 10696</strain>
    </source>
</reference>
<proteinExistence type="predicted"/>
<dbReference type="EMBL" id="BAAAHH010000066">
    <property type="protein sequence ID" value="GAA0969568.1"/>
    <property type="molecule type" value="Genomic_DNA"/>
</dbReference>
<gene>
    <name evidence="1" type="ORF">GCM10009550_76400</name>
</gene>
<accession>A0ABN1S0V8</accession>
<comment type="caution">
    <text evidence="1">The sequence shown here is derived from an EMBL/GenBank/DDBJ whole genome shotgun (WGS) entry which is preliminary data.</text>
</comment>
<protein>
    <submittedName>
        <fullName evidence="1">Uncharacterized protein</fullName>
    </submittedName>
</protein>
<evidence type="ECO:0000313" key="1">
    <source>
        <dbReference type="EMBL" id="GAA0969568.1"/>
    </source>
</evidence>
<evidence type="ECO:0000313" key="2">
    <source>
        <dbReference type="Proteomes" id="UP001500665"/>
    </source>
</evidence>
<organism evidence="1 2">
    <name type="scientific">Actinocorallia libanotica</name>
    <dbReference type="NCBI Taxonomy" id="46162"/>
    <lineage>
        <taxon>Bacteria</taxon>
        <taxon>Bacillati</taxon>
        <taxon>Actinomycetota</taxon>
        <taxon>Actinomycetes</taxon>
        <taxon>Streptosporangiales</taxon>
        <taxon>Thermomonosporaceae</taxon>
        <taxon>Actinocorallia</taxon>
    </lineage>
</organism>
<name>A0ABN1S0V8_9ACTN</name>
<dbReference type="Proteomes" id="UP001500665">
    <property type="component" value="Unassembled WGS sequence"/>
</dbReference>
<keyword evidence="2" id="KW-1185">Reference proteome</keyword>